<name>A0A0E3S8W9_9EURY</name>
<dbReference type="RefSeq" id="WP_048137351.1">
    <property type="nucleotide sequence ID" value="NZ_BBCW01000054.1"/>
</dbReference>
<dbReference type="InterPro" id="IPR037205">
    <property type="entry name" value="ChaB_sf"/>
</dbReference>
<proteinExistence type="predicted"/>
<reference evidence="2 3" key="1">
    <citation type="submission" date="2014-07" db="EMBL/GenBank/DDBJ databases">
        <title>Methanogenic archaea and the global carbon cycle.</title>
        <authorList>
            <person name="Henriksen J.R."/>
            <person name="Luke J."/>
            <person name="Reinhart S."/>
            <person name="Benedict M.N."/>
            <person name="Youngblut N.D."/>
            <person name="Metcalf M.E."/>
            <person name="Whitaker R.J."/>
            <person name="Metcalf W.W."/>
        </authorList>
    </citation>
    <scope>NUCLEOTIDE SEQUENCE [LARGE SCALE GENOMIC DNA]</scope>
    <source>
        <strain evidence="2 3">HB-1</strain>
    </source>
</reference>
<dbReference type="Pfam" id="PF06150">
    <property type="entry name" value="ChaB"/>
    <property type="match status" value="1"/>
</dbReference>
<evidence type="ECO:0000313" key="2">
    <source>
        <dbReference type="EMBL" id="AKB77106.1"/>
    </source>
</evidence>
<dbReference type="AlphaFoldDB" id="A0A0E3S8W9"/>
<dbReference type="EMBL" id="CP009516">
    <property type="protein sequence ID" value="AKB77106.1"/>
    <property type="molecule type" value="Genomic_DNA"/>
</dbReference>
<dbReference type="Gene3D" id="1.10.1740.70">
    <property type="entry name" value="ChaB"/>
    <property type="match status" value="1"/>
</dbReference>
<evidence type="ECO:0000313" key="3">
    <source>
        <dbReference type="Proteomes" id="UP000033101"/>
    </source>
</evidence>
<dbReference type="OrthoDB" id="144741at2157"/>
<dbReference type="HOGENOM" id="CLU_179907_0_0_2"/>
<keyword evidence="3" id="KW-1185">Reference proteome</keyword>
<feature type="compositionally biased region" description="Basic and acidic residues" evidence="1">
    <location>
        <begin position="11"/>
        <end position="20"/>
    </location>
</feature>
<dbReference type="PATRIC" id="fig|1434110.4.peg.754"/>
<feature type="region of interest" description="Disordered" evidence="1">
    <location>
        <begin position="1"/>
        <end position="20"/>
    </location>
</feature>
<gene>
    <name evidence="2" type="ORF">MSHOH_0623</name>
</gene>
<dbReference type="KEGG" id="mhor:MSHOH_0623"/>
<accession>A0A0E3S8W9</accession>
<protein>
    <submittedName>
        <fullName evidence="2">Cation transport regulator chaB</fullName>
    </submittedName>
</protein>
<sequence>MPYKSNSELPDTVKENLPEHGQDIYREAFNNAWEEYKDPSERKGDASREETAHKVAWSAVKKKYEKDSKGNWVEKD</sequence>
<organism evidence="2 3">
    <name type="scientific">Methanosarcina horonobensis HB-1 = JCM 15518</name>
    <dbReference type="NCBI Taxonomy" id="1434110"/>
    <lineage>
        <taxon>Archaea</taxon>
        <taxon>Methanobacteriati</taxon>
        <taxon>Methanobacteriota</taxon>
        <taxon>Stenosarchaea group</taxon>
        <taxon>Methanomicrobia</taxon>
        <taxon>Methanosarcinales</taxon>
        <taxon>Methanosarcinaceae</taxon>
        <taxon>Methanosarcina</taxon>
    </lineage>
</organism>
<dbReference type="GeneID" id="24829766"/>
<dbReference type="SUPFAM" id="SSF140376">
    <property type="entry name" value="ChaB-like"/>
    <property type="match status" value="1"/>
</dbReference>
<dbReference type="Proteomes" id="UP000033101">
    <property type="component" value="Chromosome"/>
</dbReference>
<dbReference type="InterPro" id="IPR009317">
    <property type="entry name" value="ChaB"/>
</dbReference>
<evidence type="ECO:0000256" key="1">
    <source>
        <dbReference type="SAM" id="MobiDB-lite"/>
    </source>
</evidence>